<keyword evidence="2" id="KW-0812">Transmembrane</keyword>
<dbReference type="GO" id="GO:0097347">
    <property type="term" value="C:TAM protein secretion complex"/>
    <property type="evidence" value="ECO:0007669"/>
    <property type="project" value="TreeGrafter"/>
</dbReference>
<dbReference type="PANTHER" id="PTHR36985:SF1">
    <property type="entry name" value="TRANSLOCATION AND ASSEMBLY MODULE SUBUNIT TAMB"/>
    <property type="match status" value="1"/>
</dbReference>
<evidence type="ECO:0000256" key="2">
    <source>
        <dbReference type="ARBA" id="ARBA00022692"/>
    </source>
</evidence>
<sequence length="807" mass="89984">MSHKKRSWVRWSVKSFIACALLLGSYLFLNSEKSLEIAVQLGKAFLPGDLKIAALHGCLLGPIQIKELHYTDTDTQLSISLAQFDWHWSSLLQGQLNLNPLYIDKLKLFIKENKQKKTESKQKAILLRKILKHLKFNSVDIQQINIRTDTANFILQGSLHQQWQLNWQLNIAKIADFIPNLRGKLALQGKISGAQGYPEFYVTSQKTNLKWQDWQLKQIQTVLDIDTAKNKKWLFDVKITQLNNKTLILTPLQLKLSGYLVPFSLQGSLSDFKLYRIAEPTSTASVLIPKTQINTHLSKYGLETTLLAKQENKNQLLVHLLLPGYRATNALITPKQLINAQIHLSLTNLNLLSKFIPDLKNPQGFFDTHVNLVGPLSLPKINLSFNLQQASTKIPRLGLNLTHINIQLHTDKKNTLIGIGHLNSGKGSLSLHTKTQLAQKNFSTLIDLQGKNISLIHTPEYKITASPQLKIEADTQQIKAQGLIIVPKASIKINTKNTNLVGLNEDIKFVGNMKKSTSFSFIFKNDIKIECGDDVQFQYQGLKSKLRGSLAIKQAPDHPILATGQLKLSQGEYNYYGQSLKLQPNSLLDFANTPINDPKLNIIASRKIWILPQLSAPSTSAQIESKLGAANFIQSALQDSQPTPVQLDIGLHLRGSLQNPTVVLFANPSNIINSQLDMLSYLITGQASKQLSTASTQLLLHAVTHLSGGKSNISQFINKAQQKIGLDQLTIGAKPIFGPTTSSLQQNTSLIIGKNLSPKLNVTYSLGLLNAINILEINYLLNKNFSLQSTNSNFSNGIDLLYRLEKY</sequence>
<reference evidence="6 7" key="2">
    <citation type="journal article" date="2018" name="J. Invertebr. Pathol.">
        <title>'Candidatus Aquirickettsiella gammari' (Gammaproteobacteria: Legionellales: Coxiellaceae): A bacterial pathogen of the freshwater crustacean Gammarus fossarum (Malacostraca: Amphipoda).</title>
        <authorList>
            <person name="Bojko J."/>
            <person name="Dunn A.M."/>
            <person name="Stebbing P.D."/>
            <person name="van Aerle R."/>
            <person name="Bacela-Spychalska K."/>
            <person name="Bean T.P."/>
            <person name="Urrutia A."/>
            <person name="Stentiford G.D."/>
        </authorList>
    </citation>
    <scope>NUCLEOTIDE SEQUENCE [LARGE SCALE GENOMIC DNA]</scope>
    <source>
        <strain evidence="6">RA15029</strain>
    </source>
</reference>
<evidence type="ECO:0000259" key="5">
    <source>
        <dbReference type="Pfam" id="PF04357"/>
    </source>
</evidence>
<dbReference type="EMBL" id="NMOS02000001">
    <property type="protein sequence ID" value="RDH41060.1"/>
    <property type="molecule type" value="Genomic_DNA"/>
</dbReference>
<keyword evidence="7" id="KW-1185">Reference proteome</keyword>
<accession>A0A370CKV6</accession>
<comment type="caution">
    <text evidence="6">The sequence shown here is derived from an EMBL/GenBank/DDBJ whole genome shotgun (WGS) entry which is preliminary data.</text>
</comment>
<keyword evidence="3" id="KW-1133">Transmembrane helix</keyword>
<dbReference type="Pfam" id="PF04357">
    <property type="entry name" value="TamB"/>
    <property type="match status" value="1"/>
</dbReference>
<comment type="subcellular location">
    <subcellularLocation>
        <location evidence="1">Membrane</location>
        <topology evidence="1">Single-pass membrane protein</topology>
    </subcellularLocation>
</comment>
<gene>
    <name evidence="6" type="ORF">CFE62_000100</name>
</gene>
<dbReference type="GO" id="GO:0005886">
    <property type="term" value="C:plasma membrane"/>
    <property type="evidence" value="ECO:0007669"/>
    <property type="project" value="InterPro"/>
</dbReference>
<organism evidence="6 7">
    <name type="scientific">Candidatus Aquirickettsiella gammari</name>
    <dbReference type="NCBI Taxonomy" id="2016198"/>
    <lineage>
        <taxon>Bacteria</taxon>
        <taxon>Pseudomonadati</taxon>
        <taxon>Pseudomonadota</taxon>
        <taxon>Gammaproteobacteria</taxon>
        <taxon>Legionellales</taxon>
        <taxon>Coxiellaceae</taxon>
        <taxon>Candidatus Aquirickettsiella</taxon>
    </lineage>
</organism>
<dbReference type="AlphaFoldDB" id="A0A370CKV6"/>
<evidence type="ECO:0000313" key="6">
    <source>
        <dbReference type="EMBL" id="RDH41060.1"/>
    </source>
</evidence>
<proteinExistence type="predicted"/>
<feature type="domain" description="Translocation and assembly module TamB C-terminal" evidence="5">
    <location>
        <begin position="424"/>
        <end position="804"/>
    </location>
</feature>
<dbReference type="InterPro" id="IPR007452">
    <property type="entry name" value="TamB_C"/>
</dbReference>
<evidence type="ECO:0000256" key="1">
    <source>
        <dbReference type="ARBA" id="ARBA00004167"/>
    </source>
</evidence>
<dbReference type="Proteomes" id="UP000226429">
    <property type="component" value="Unassembled WGS sequence"/>
</dbReference>
<protein>
    <submittedName>
        <fullName evidence="6">Translocation/assembly module TamB</fullName>
    </submittedName>
</protein>
<evidence type="ECO:0000256" key="3">
    <source>
        <dbReference type="ARBA" id="ARBA00022989"/>
    </source>
</evidence>
<keyword evidence="4" id="KW-0472">Membrane</keyword>
<dbReference type="PANTHER" id="PTHR36985">
    <property type="entry name" value="TRANSLOCATION AND ASSEMBLY MODULE SUBUNIT TAMB"/>
    <property type="match status" value="1"/>
</dbReference>
<reference evidence="6 7" key="1">
    <citation type="journal article" date="2017" name="Int. J. Syst. Evol. Microbiol.">
        <title>Aquarickettsiella crustaci n. gen. n. sp. (Gammaproteobacteria: Legionellales: Coxiellaceae); a bacterial pathogen of the freshwater crustacean: Gammarus fossarum (Malacostraca: Amphipoda).</title>
        <authorList>
            <person name="Bojko J."/>
            <person name="Dunn A.M."/>
            <person name="Stebbing P.D."/>
            <person name="Van Aerle R."/>
            <person name="Bacela-Spychalska K."/>
            <person name="Bean T.P."/>
            <person name="Stentiford G.D."/>
        </authorList>
    </citation>
    <scope>NUCLEOTIDE SEQUENCE [LARGE SCALE GENOMIC DNA]</scope>
    <source>
        <strain evidence="6">RA15029</strain>
    </source>
</reference>
<dbReference type="GO" id="GO:0009306">
    <property type="term" value="P:protein secretion"/>
    <property type="evidence" value="ECO:0007669"/>
    <property type="project" value="InterPro"/>
</dbReference>
<name>A0A370CKV6_9COXI</name>
<evidence type="ECO:0000256" key="4">
    <source>
        <dbReference type="ARBA" id="ARBA00023136"/>
    </source>
</evidence>
<evidence type="ECO:0000313" key="7">
    <source>
        <dbReference type="Proteomes" id="UP000226429"/>
    </source>
</evidence>